<dbReference type="EMBL" id="MCGR01000003">
    <property type="protein sequence ID" value="ORY90712.1"/>
    <property type="molecule type" value="Genomic_DNA"/>
</dbReference>
<evidence type="ECO:0000313" key="1">
    <source>
        <dbReference type="EMBL" id="ORY90712.1"/>
    </source>
</evidence>
<reference evidence="1 2" key="1">
    <citation type="submission" date="2016-07" db="EMBL/GenBank/DDBJ databases">
        <title>Pervasive Adenine N6-methylation of Active Genes in Fungi.</title>
        <authorList>
            <consortium name="DOE Joint Genome Institute"/>
            <person name="Mondo S.J."/>
            <person name="Dannebaum R.O."/>
            <person name="Kuo R.C."/>
            <person name="Labutti K."/>
            <person name="Haridas S."/>
            <person name="Kuo A."/>
            <person name="Salamov A."/>
            <person name="Ahrendt S.R."/>
            <person name="Lipzen A."/>
            <person name="Sullivan W."/>
            <person name="Andreopoulos W.B."/>
            <person name="Clum A."/>
            <person name="Lindquist E."/>
            <person name="Daum C."/>
            <person name="Ramamoorthy G.K."/>
            <person name="Gryganskyi A."/>
            <person name="Culley D."/>
            <person name="Magnuson J.K."/>
            <person name="James T.Y."/>
            <person name="O'Malley M.A."/>
            <person name="Stajich J.E."/>
            <person name="Spatafora J.W."/>
            <person name="Visel A."/>
            <person name="Grigoriev I.V."/>
        </authorList>
    </citation>
    <scope>NUCLEOTIDE SEQUENCE [LARGE SCALE GENOMIC DNA]</scope>
    <source>
        <strain evidence="1 2">62-1032</strain>
    </source>
</reference>
<dbReference type="GO" id="GO:0004113">
    <property type="term" value="F:2',3'-cyclic-nucleotide 3'-phosphodiesterase activity"/>
    <property type="evidence" value="ECO:0007669"/>
    <property type="project" value="TreeGrafter"/>
</dbReference>
<dbReference type="Pfam" id="PF07823">
    <property type="entry name" value="CPDase"/>
    <property type="match status" value="1"/>
</dbReference>
<proteinExistence type="predicted"/>
<dbReference type="GO" id="GO:0009187">
    <property type="term" value="P:cyclic nucleotide metabolic process"/>
    <property type="evidence" value="ECO:0007669"/>
    <property type="project" value="TreeGrafter"/>
</dbReference>
<dbReference type="Gene3D" id="3.90.1140.10">
    <property type="entry name" value="Cyclic phosphodiesterase"/>
    <property type="match status" value="1"/>
</dbReference>
<accession>A0A1Y2G3W0</accession>
<comment type="caution">
    <text evidence="1">The sequence shown here is derived from an EMBL/GenBank/DDBJ whole genome shotgun (WGS) entry which is preliminary data.</text>
</comment>
<keyword evidence="2" id="KW-1185">Reference proteome</keyword>
<dbReference type="PANTHER" id="PTHR28141:SF1">
    <property type="entry name" value="2',3'-CYCLIC-NUCLEOTIDE 3'-PHOSPHODIESTERASE"/>
    <property type="match status" value="1"/>
</dbReference>
<gene>
    <name evidence="1" type="ORF">BCR35DRAFT_274689</name>
</gene>
<evidence type="ECO:0000313" key="2">
    <source>
        <dbReference type="Proteomes" id="UP000193467"/>
    </source>
</evidence>
<dbReference type="PANTHER" id="PTHR28141">
    <property type="entry name" value="2',3'-CYCLIC-NUCLEOTIDE 3'-PHOSPHODIESTERASE"/>
    <property type="match status" value="1"/>
</dbReference>
<dbReference type="Proteomes" id="UP000193467">
    <property type="component" value="Unassembled WGS sequence"/>
</dbReference>
<dbReference type="InterPro" id="IPR012386">
    <property type="entry name" value="Cyclic-nucl_3Pdiesterase"/>
</dbReference>
<organism evidence="1 2">
    <name type="scientific">Leucosporidium creatinivorum</name>
    <dbReference type="NCBI Taxonomy" id="106004"/>
    <lineage>
        <taxon>Eukaryota</taxon>
        <taxon>Fungi</taxon>
        <taxon>Dikarya</taxon>
        <taxon>Basidiomycota</taxon>
        <taxon>Pucciniomycotina</taxon>
        <taxon>Microbotryomycetes</taxon>
        <taxon>Leucosporidiales</taxon>
        <taxon>Leucosporidium</taxon>
    </lineage>
</organism>
<protein>
    <submittedName>
        <fullName evidence="1">2',3'-cyclic-nucleotide 3'-phosphodiesterase</fullName>
    </submittedName>
</protein>
<dbReference type="SUPFAM" id="SSF55144">
    <property type="entry name" value="LigT-like"/>
    <property type="match status" value="1"/>
</dbReference>
<sequence>MSGLSLWLSPAPTSPLAPFLARLSSTLQTVAFAPHATLVSDEIVPPLELKDLKSRLEEGVASWRASQAVGEQQPTEIALSFKDVRQGDRFYQCVLAALVPAPSLFALHEALLTAFSLPIPSPPTYFPHLSLIYADLTSEQKAQIIADLKLAGDVVDLEGAGEGEAGVKIVGEEGFVSTEVLLVRTRGKPEEWEVLARVPLGAAPILA</sequence>
<dbReference type="InterPro" id="IPR009097">
    <property type="entry name" value="Cyclic_Pdiesterase"/>
</dbReference>
<name>A0A1Y2G3W0_9BASI</name>
<dbReference type="InParanoid" id="A0A1Y2G3W0"/>
<dbReference type="AlphaFoldDB" id="A0A1Y2G3W0"/>
<dbReference type="STRING" id="106004.A0A1Y2G3W0"/>
<dbReference type="OrthoDB" id="514292at2759"/>